<gene>
    <name evidence="2" type="ORF">CEXT_115421</name>
</gene>
<evidence type="ECO:0000313" key="3">
    <source>
        <dbReference type="Proteomes" id="UP001054945"/>
    </source>
</evidence>
<accession>A0AAV4MVK3</accession>
<name>A0AAV4MVK3_CAEEX</name>
<evidence type="ECO:0000313" key="2">
    <source>
        <dbReference type="EMBL" id="GIX74954.1"/>
    </source>
</evidence>
<dbReference type="AlphaFoldDB" id="A0AAV4MVK3"/>
<dbReference type="Proteomes" id="UP001054945">
    <property type="component" value="Unassembled WGS sequence"/>
</dbReference>
<dbReference type="EMBL" id="BPLR01002544">
    <property type="protein sequence ID" value="GIX74954.1"/>
    <property type="molecule type" value="Genomic_DNA"/>
</dbReference>
<protein>
    <submittedName>
        <fullName evidence="2">Uncharacterized protein</fullName>
    </submittedName>
</protein>
<evidence type="ECO:0000256" key="1">
    <source>
        <dbReference type="SAM" id="MobiDB-lite"/>
    </source>
</evidence>
<proteinExistence type="predicted"/>
<comment type="caution">
    <text evidence="2">The sequence shown here is derived from an EMBL/GenBank/DDBJ whole genome shotgun (WGS) entry which is preliminary data.</text>
</comment>
<sequence length="90" mass="10830">MTRDTMGQSFRRHYQIEDRKKSKSNSQLGKMTPLLPNVLLFWCEIRVVDFKIEQRRKCCAFIAGYRHEKRYYTGPEFLSTLSARRQKESH</sequence>
<organism evidence="2 3">
    <name type="scientific">Caerostris extrusa</name>
    <name type="common">Bark spider</name>
    <name type="synonym">Caerostris bankana</name>
    <dbReference type="NCBI Taxonomy" id="172846"/>
    <lineage>
        <taxon>Eukaryota</taxon>
        <taxon>Metazoa</taxon>
        <taxon>Ecdysozoa</taxon>
        <taxon>Arthropoda</taxon>
        <taxon>Chelicerata</taxon>
        <taxon>Arachnida</taxon>
        <taxon>Araneae</taxon>
        <taxon>Araneomorphae</taxon>
        <taxon>Entelegynae</taxon>
        <taxon>Araneoidea</taxon>
        <taxon>Araneidae</taxon>
        <taxon>Caerostris</taxon>
    </lineage>
</organism>
<reference evidence="2 3" key="1">
    <citation type="submission" date="2021-06" db="EMBL/GenBank/DDBJ databases">
        <title>Caerostris extrusa draft genome.</title>
        <authorList>
            <person name="Kono N."/>
            <person name="Arakawa K."/>
        </authorList>
    </citation>
    <scope>NUCLEOTIDE SEQUENCE [LARGE SCALE GENOMIC DNA]</scope>
</reference>
<feature type="region of interest" description="Disordered" evidence="1">
    <location>
        <begin position="1"/>
        <end position="28"/>
    </location>
</feature>
<keyword evidence="3" id="KW-1185">Reference proteome</keyword>